<feature type="region of interest" description="Disordered" evidence="1">
    <location>
        <begin position="1"/>
        <end position="34"/>
    </location>
</feature>
<gene>
    <name evidence="2" type="ORF">PS928_04348</name>
</gene>
<name>A0A5E7V158_PSEFL</name>
<evidence type="ECO:0000313" key="3">
    <source>
        <dbReference type="Proteomes" id="UP000381378"/>
    </source>
</evidence>
<protein>
    <submittedName>
        <fullName evidence="2">Uncharacterized protein</fullName>
    </submittedName>
</protein>
<evidence type="ECO:0000313" key="2">
    <source>
        <dbReference type="EMBL" id="VVQ16170.1"/>
    </source>
</evidence>
<proteinExistence type="predicted"/>
<dbReference type="EMBL" id="CABVJF010000018">
    <property type="protein sequence ID" value="VVQ16170.1"/>
    <property type="molecule type" value="Genomic_DNA"/>
</dbReference>
<reference evidence="2 3" key="1">
    <citation type="submission" date="2019-09" db="EMBL/GenBank/DDBJ databases">
        <authorList>
            <person name="Chandra G."/>
            <person name="Truman W A."/>
        </authorList>
    </citation>
    <scope>NUCLEOTIDE SEQUENCE [LARGE SCALE GENOMIC DNA]</scope>
    <source>
        <strain evidence="2">PS928</strain>
    </source>
</reference>
<dbReference type="Proteomes" id="UP000381378">
    <property type="component" value="Unassembled WGS sequence"/>
</dbReference>
<dbReference type="AlphaFoldDB" id="A0A5E7V158"/>
<accession>A0A5E7V158</accession>
<evidence type="ECO:0000256" key="1">
    <source>
        <dbReference type="SAM" id="MobiDB-lite"/>
    </source>
</evidence>
<organism evidence="2 3">
    <name type="scientific">Pseudomonas fluorescens</name>
    <dbReference type="NCBI Taxonomy" id="294"/>
    <lineage>
        <taxon>Bacteria</taxon>
        <taxon>Pseudomonadati</taxon>
        <taxon>Pseudomonadota</taxon>
        <taxon>Gammaproteobacteria</taxon>
        <taxon>Pseudomonadales</taxon>
        <taxon>Pseudomonadaceae</taxon>
        <taxon>Pseudomonas</taxon>
    </lineage>
</organism>
<sequence length="34" mass="3405">MSKLQNAGVVGTKAIGHADGTSIAQARNRAVGQP</sequence>